<dbReference type="EMBL" id="MN740369">
    <property type="protein sequence ID" value="QHU03102.1"/>
    <property type="molecule type" value="Genomic_DNA"/>
</dbReference>
<reference evidence="1" key="1">
    <citation type="journal article" date="2020" name="Nature">
        <title>Giant virus diversity and host interactions through global metagenomics.</title>
        <authorList>
            <person name="Schulz F."/>
            <person name="Roux S."/>
            <person name="Paez-Espino D."/>
            <person name="Jungbluth S."/>
            <person name="Walsh D.A."/>
            <person name="Denef V.J."/>
            <person name="McMahon K.D."/>
            <person name="Konstantinidis K.T."/>
            <person name="Eloe-Fadrosh E.A."/>
            <person name="Kyrpides N.C."/>
            <person name="Woyke T."/>
        </authorList>
    </citation>
    <scope>NUCLEOTIDE SEQUENCE</scope>
    <source>
        <strain evidence="1">GVMAG-M-3300025890-48</strain>
    </source>
</reference>
<organism evidence="1">
    <name type="scientific">viral metagenome</name>
    <dbReference type="NCBI Taxonomy" id="1070528"/>
    <lineage>
        <taxon>unclassified sequences</taxon>
        <taxon>metagenomes</taxon>
        <taxon>organismal metagenomes</taxon>
    </lineage>
</organism>
<accession>A0A6C0JBS8</accession>
<proteinExistence type="predicted"/>
<dbReference type="AlphaFoldDB" id="A0A6C0JBS8"/>
<protein>
    <submittedName>
        <fullName evidence="1">Uncharacterized protein</fullName>
    </submittedName>
</protein>
<name>A0A6C0JBS8_9ZZZZ</name>
<evidence type="ECO:0000313" key="1">
    <source>
        <dbReference type="EMBL" id="QHU03102.1"/>
    </source>
</evidence>
<sequence length="117" mass="13436">MGYWETSSGERYMVNIDQRLIRAMKDAGARFCWFKDNPGIDDETNEIFYEEKEYDGEKSSVLREGITVTAENGENITGYISHWVTNANNKTAGTNIKNWFIFQPGTYPTSYIISDNP</sequence>